<keyword evidence="1" id="KW-0472">Membrane</keyword>
<dbReference type="RefSeq" id="WP_202854529.1">
    <property type="nucleotide sequence ID" value="NZ_JAEUGD010000003.1"/>
</dbReference>
<evidence type="ECO:0000313" key="3">
    <source>
        <dbReference type="Proteomes" id="UP000614216"/>
    </source>
</evidence>
<evidence type="ECO:0000256" key="1">
    <source>
        <dbReference type="SAM" id="Phobius"/>
    </source>
</evidence>
<feature type="transmembrane region" description="Helical" evidence="1">
    <location>
        <begin position="56"/>
        <end position="74"/>
    </location>
</feature>
<organism evidence="2 3">
    <name type="scientific">Fulvivirga marina</name>
    <dbReference type="NCBI Taxonomy" id="2494733"/>
    <lineage>
        <taxon>Bacteria</taxon>
        <taxon>Pseudomonadati</taxon>
        <taxon>Bacteroidota</taxon>
        <taxon>Cytophagia</taxon>
        <taxon>Cytophagales</taxon>
        <taxon>Fulvivirgaceae</taxon>
        <taxon>Fulvivirga</taxon>
    </lineage>
</organism>
<keyword evidence="3" id="KW-1185">Reference proteome</keyword>
<proteinExistence type="predicted"/>
<keyword evidence="1" id="KW-0812">Transmembrane</keyword>
<dbReference type="EMBL" id="JAEUGD010000003">
    <property type="protein sequence ID" value="MBL6444984.1"/>
    <property type="molecule type" value="Genomic_DNA"/>
</dbReference>
<evidence type="ECO:0000313" key="2">
    <source>
        <dbReference type="EMBL" id="MBL6444984.1"/>
    </source>
</evidence>
<protein>
    <submittedName>
        <fullName evidence="2">Uncharacterized protein</fullName>
    </submittedName>
</protein>
<accession>A0A937FT63</accession>
<sequence>MEETPIQSFDTWNTWAQYLAYGLTGLAVLVLLGHLLKLTATSDSKSKYDYINRSEISILLIGSILIIIAGGLYANSFIAELGVLWLFVRVFVTISMGLIIGVIIQNLLKFYYPFYIEKRLKKLRYKPRISPKTGKPMKLLSEEEEDVYLDEGMQAEEEIYSVDYDVWVDEETGYTKIEKYAGHLHALQCPECNYQTFRVSREEILKAPSSTEEGELLKHFECGYCGYKAKKNFKIGMLHDTAQSEETATA</sequence>
<name>A0A937FT63_9BACT</name>
<feature type="transmembrane region" description="Helical" evidence="1">
    <location>
        <begin position="86"/>
        <end position="112"/>
    </location>
</feature>
<dbReference type="AlphaFoldDB" id="A0A937FT63"/>
<feature type="transmembrane region" description="Helical" evidence="1">
    <location>
        <begin position="15"/>
        <end position="36"/>
    </location>
</feature>
<dbReference type="Proteomes" id="UP000614216">
    <property type="component" value="Unassembled WGS sequence"/>
</dbReference>
<comment type="caution">
    <text evidence="2">The sequence shown here is derived from an EMBL/GenBank/DDBJ whole genome shotgun (WGS) entry which is preliminary data.</text>
</comment>
<reference evidence="2" key="1">
    <citation type="submission" date="2021-01" db="EMBL/GenBank/DDBJ databases">
        <title>Fulvivirga kasyanovii gen. nov., sp nov., a novel member of the phylum Bacteroidetes isolated from seawater in a mussel farm.</title>
        <authorList>
            <person name="Zhao L.-H."/>
            <person name="Wang Z.-J."/>
        </authorList>
    </citation>
    <scope>NUCLEOTIDE SEQUENCE</scope>
    <source>
        <strain evidence="2">29W222</strain>
    </source>
</reference>
<gene>
    <name evidence="2" type="ORF">JMN32_01595</name>
</gene>
<keyword evidence="1" id="KW-1133">Transmembrane helix</keyword>